<dbReference type="AlphaFoldDB" id="A0A540W053"/>
<gene>
    <name evidence="2" type="ORF">E6W39_08825</name>
</gene>
<organism evidence="2 3">
    <name type="scientific">Kitasatospora acidiphila</name>
    <dbReference type="NCBI Taxonomy" id="2567942"/>
    <lineage>
        <taxon>Bacteria</taxon>
        <taxon>Bacillati</taxon>
        <taxon>Actinomycetota</taxon>
        <taxon>Actinomycetes</taxon>
        <taxon>Kitasatosporales</taxon>
        <taxon>Streptomycetaceae</taxon>
        <taxon>Kitasatospora</taxon>
    </lineage>
</organism>
<evidence type="ECO:0000313" key="2">
    <source>
        <dbReference type="EMBL" id="TQF02361.1"/>
    </source>
</evidence>
<feature type="transmembrane region" description="Helical" evidence="1">
    <location>
        <begin position="76"/>
        <end position="95"/>
    </location>
</feature>
<keyword evidence="1" id="KW-1133">Transmembrane helix</keyword>
<protein>
    <recommendedName>
        <fullName evidence="4">Small integral membrane protein</fullName>
    </recommendedName>
</protein>
<dbReference type="Pfam" id="PF24838">
    <property type="entry name" value="8xMP"/>
    <property type="match status" value="1"/>
</dbReference>
<keyword evidence="1" id="KW-0812">Transmembrane</keyword>
<keyword evidence="3" id="KW-1185">Reference proteome</keyword>
<comment type="caution">
    <text evidence="2">The sequence shown here is derived from an EMBL/GenBank/DDBJ whole genome shotgun (WGS) entry which is preliminary data.</text>
</comment>
<dbReference type="EMBL" id="VIGB01000003">
    <property type="protein sequence ID" value="TQF02361.1"/>
    <property type="molecule type" value="Genomic_DNA"/>
</dbReference>
<name>A0A540W053_9ACTN</name>
<keyword evidence="1" id="KW-0472">Membrane</keyword>
<evidence type="ECO:0008006" key="4">
    <source>
        <dbReference type="Google" id="ProtNLM"/>
    </source>
</evidence>
<accession>A0A540W053</accession>
<proteinExistence type="predicted"/>
<reference evidence="2 3" key="1">
    <citation type="submission" date="2019-06" db="EMBL/GenBank/DDBJ databases">
        <title>Description of Kitasatospora acidophila sp. nov. isolated from pine grove soil, and reclassification of Streptomyces novaecaesareae to Kitasatospora novaeceasareae comb. nov.</title>
        <authorList>
            <person name="Kim M.J."/>
        </authorList>
    </citation>
    <scope>NUCLEOTIDE SEQUENCE [LARGE SCALE GENOMIC DNA]</scope>
    <source>
        <strain evidence="2 3">MMS16-CNU292</strain>
    </source>
</reference>
<dbReference type="Proteomes" id="UP000319103">
    <property type="component" value="Unassembled WGS sequence"/>
</dbReference>
<evidence type="ECO:0000256" key="1">
    <source>
        <dbReference type="SAM" id="Phobius"/>
    </source>
</evidence>
<sequence length="169" mass="18669">MTAIRDSLWNETVGPANYSSATDSYQRAVLDQYKICVEMADRVSARRNLTNTFFLSLNSTVVAVIAGIAGDKLASTSVWLLLAGLAILLTQCLAWSATVRSYRQLNAAKYEVIGALEERLPAYAYSRAEWVALGEGHDWRKYLPLTKVEQWIPLTFAVAYLVGFLAVAA</sequence>
<dbReference type="OrthoDB" id="3773715at2"/>
<feature type="transmembrane region" description="Helical" evidence="1">
    <location>
        <begin position="49"/>
        <end position="70"/>
    </location>
</feature>
<feature type="transmembrane region" description="Helical" evidence="1">
    <location>
        <begin position="151"/>
        <end position="168"/>
    </location>
</feature>
<dbReference type="InterPro" id="IPR056918">
    <property type="entry name" value="8xMP"/>
</dbReference>
<evidence type="ECO:0000313" key="3">
    <source>
        <dbReference type="Proteomes" id="UP000319103"/>
    </source>
</evidence>
<dbReference type="RefSeq" id="WP_141633057.1">
    <property type="nucleotide sequence ID" value="NZ_VIGB01000003.1"/>
</dbReference>